<dbReference type="SUPFAM" id="SSF82784">
    <property type="entry name" value="OsmC-like"/>
    <property type="match status" value="1"/>
</dbReference>
<name>A0A248JYL0_9PROT</name>
<dbReference type="InterPro" id="IPR019904">
    <property type="entry name" value="Peroxiredoxin_OsmC"/>
</dbReference>
<dbReference type="Pfam" id="PF02566">
    <property type="entry name" value="OsmC"/>
    <property type="match status" value="1"/>
</dbReference>
<accession>A0A248JYL0</accession>
<protein>
    <submittedName>
        <fullName evidence="1">OsmC family peroxiredoxin</fullName>
    </submittedName>
</protein>
<sequence length="143" mass="14812">MAQLKRTANAVWHGTGKDGDGTLTTQSATLSSVPYSYIARFGDGKGTNPEELIAAAHAGCFSMALAFMLSGAGFTPEEIKADAVLTMEGEGGGWRISAVKLTVRAKIPGIEPGKFQDLAAEAKANCPVSRVLNAEITLDAALA</sequence>
<evidence type="ECO:0000313" key="1">
    <source>
        <dbReference type="EMBL" id="ASG23294.1"/>
    </source>
</evidence>
<organism evidence="1 2">
    <name type="scientific">Nitrospirillum viridazoti CBAmc</name>
    <dbReference type="NCBI Taxonomy" id="1441467"/>
    <lineage>
        <taxon>Bacteria</taxon>
        <taxon>Pseudomonadati</taxon>
        <taxon>Pseudomonadota</taxon>
        <taxon>Alphaproteobacteria</taxon>
        <taxon>Rhodospirillales</taxon>
        <taxon>Azospirillaceae</taxon>
        <taxon>Nitrospirillum</taxon>
        <taxon>Nitrospirillum viridazoti</taxon>
    </lineage>
</organism>
<dbReference type="InterPro" id="IPR015946">
    <property type="entry name" value="KH_dom-like_a/b"/>
</dbReference>
<dbReference type="AlphaFoldDB" id="A0A248JYL0"/>
<evidence type="ECO:0000313" key="2">
    <source>
        <dbReference type="Proteomes" id="UP000197153"/>
    </source>
</evidence>
<dbReference type="EMBL" id="CP022111">
    <property type="protein sequence ID" value="ASG23294.1"/>
    <property type="molecule type" value="Genomic_DNA"/>
</dbReference>
<dbReference type="KEGG" id="nao:Y958_20945"/>
<proteinExistence type="predicted"/>
<dbReference type="InterPro" id="IPR052707">
    <property type="entry name" value="OsmC_Ohr_Peroxiredoxin"/>
</dbReference>
<dbReference type="InterPro" id="IPR003718">
    <property type="entry name" value="OsmC/Ohr_fam"/>
</dbReference>
<dbReference type="Proteomes" id="UP000197153">
    <property type="component" value="Chromosome 2"/>
</dbReference>
<dbReference type="NCBIfam" id="TIGR03562">
    <property type="entry name" value="osmo_induc_OsmC"/>
    <property type="match status" value="1"/>
</dbReference>
<dbReference type="GO" id="GO:0006979">
    <property type="term" value="P:response to oxidative stress"/>
    <property type="evidence" value="ECO:0007669"/>
    <property type="project" value="InterPro"/>
</dbReference>
<gene>
    <name evidence="1" type="ORF">Y958_20945</name>
</gene>
<dbReference type="RefSeq" id="WP_088873803.1">
    <property type="nucleotide sequence ID" value="NZ_CP022111.1"/>
</dbReference>
<dbReference type="Gene3D" id="3.30.300.20">
    <property type="match status" value="1"/>
</dbReference>
<reference evidence="1 2" key="1">
    <citation type="submission" date="2017-06" db="EMBL/GenBank/DDBJ databases">
        <title>Complete genome sequence of Nitrospirillum amazonense strain CBAmC, an endophytic nitrogen-fixing and plant growth-promoting bacterium, isolated from sugarcane.</title>
        <authorList>
            <person name="Schwab S."/>
            <person name="dos Santos Teixeira K.R."/>
            <person name="Simoes Araujo J.L."/>
            <person name="Soares Vidal M."/>
            <person name="Borges de Freitas H.R."/>
            <person name="Rivello Crivelaro A.L."/>
            <person name="Bueno de Camargo Nunes A."/>
            <person name="dos Santos C.M."/>
            <person name="Palmeira da Silva Rosa D."/>
            <person name="da Silva Padilha D."/>
            <person name="da Silva E."/>
            <person name="Araujo Terra L."/>
            <person name="Soares Mendes V."/>
            <person name="Farinelli L."/>
            <person name="Magalhaes Cruz L."/>
            <person name="Baldani J.I."/>
        </authorList>
    </citation>
    <scope>NUCLEOTIDE SEQUENCE [LARGE SCALE GENOMIC DNA]</scope>
    <source>
        <strain evidence="1 2">CBAmC</strain>
    </source>
</reference>
<dbReference type="PANTHER" id="PTHR42830">
    <property type="entry name" value="OSMOTICALLY INDUCIBLE FAMILY PROTEIN"/>
    <property type="match status" value="1"/>
</dbReference>
<dbReference type="GO" id="GO:0004601">
    <property type="term" value="F:peroxidase activity"/>
    <property type="evidence" value="ECO:0007669"/>
    <property type="project" value="InterPro"/>
</dbReference>
<dbReference type="InterPro" id="IPR036102">
    <property type="entry name" value="OsmC/Ohrsf"/>
</dbReference>
<dbReference type="PANTHER" id="PTHR42830:SF1">
    <property type="entry name" value="OSMOTICALLY INDUCIBLE FAMILY PROTEIN"/>
    <property type="match status" value="1"/>
</dbReference>
<keyword evidence="2" id="KW-1185">Reference proteome</keyword>